<dbReference type="InterPro" id="IPR004360">
    <property type="entry name" value="Glyas_Fos-R_dOase_dom"/>
</dbReference>
<dbReference type="InterPro" id="IPR029068">
    <property type="entry name" value="Glyas_Bleomycin-R_OHBP_Dase"/>
</dbReference>
<reference evidence="2 3" key="1">
    <citation type="submission" date="2020-08" db="EMBL/GenBank/DDBJ databases">
        <title>Genomic Encyclopedia of Archaeal and Bacterial Type Strains, Phase II (KMG-II): from individual species to whole genera.</title>
        <authorList>
            <person name="Goeker M."/>
        </authorList>
    </citation>
    <scope>NUCLEOTIDE SEQUENCE [LARGE SCALE GENOMIC DNA]</scope>
    <source>
        <strain evidence="2 3">DSM 23288</strain>
    </source>
</reference>
<name>A0A840IDN1_9ACTN</name>
<gene>
    <name evidence="2" type="ORF">BDZ31_001947</name>
</gene>
<dbReference type="AlphaFoldDB" id="A0A840IDN1"/>
<dbReference type="RefSeq" id="WP_183341493.1">
    <property type="nucleotide sequence ID" value="NZ_JACHNU010000002.1"/>
</dbReference>
<dbReference type="SUPFAM" id="SSF54593">
    <property type="entry name" value="Glyoxalase/Bleomycin resistance protein/Dihydroxybiphenyl dioxygenase"/>
    <property type="match status" value="1"/>
</dbReference>
<dbReference type="GO" id="GO:0051213">
    <property type="term" value="F:dioxygenase activity"/>
    <property type="evidence" value="ECO:0007669"/>
    <property type="project" value="UniProtKB-KW"/>
</dbReference>
<organism evidence="2 3">
    <name type="scientific">Conexibacter arvalis</name>
    <dbReference type="NCBI Taxonomy" id="912552"/>
    <lineage>
        <taxon>Bacteria</taxon>
        <taxon>Bacillati</taxon>
        <taxon>Actinomycetota</taxon>
        <taxon>Thermoleophilia</taxon>
        <taxon>Solirubrobacterales</taxon>
        <taxon>Conexibacteraceae</taxon>
        <taxon>Conexibacter</taxon>
    </lineage>
</organism>
<evidence type="ECO:0000259" key="1">
    <source>
        <dbReference type="PROSITE" id="PS51819"/>
    </source>
</evidence>
<evidence type="ECO:0000313" key="2">
    <source>
        <dbReference type="EMBL" id="MBB4662361.1"/>
    </source>
</evidence>
<protein>
    <submittedName>
        <fullName evidence="2">Catechol 2,3-dioxygenase-like lactoylglutathione lyase family enzyme</fullName>
    </submittedName>
</protein>
<feature type="domain" description="VOC" evidence="1">
    <location>
        <begin position="4"/>
        <end position="133"/>
    </location>
</feature>
<dbReference type="Proteomes" id="UP000585272">
    <property type="component" value="Unassembled WGS sequence"/>
</dbReference>
<proteinExistence type="predicted"/>
<dbReference type="PROSITE" id="PS51819">
    <property type="entry name" value="VOC"/>
    <property type="match status" value="1"/>
</dbReference>
<keyword evidence="2" id="KW-0223">Dioxygenase</keyword>
<dbReference type="CDD" id="cd07263">
    <property type="entry name" value="VOC_like"/>
    <property type="match status" value="1"/>
</dbReference>
<keyword evidence="2" id="KW-0456">Lyase</keyword>
<comment type="caution">
    <text evidence="2">The sequence shown here is derived from an EMBL/GenBank/DDBJ whole genome shotgun (WGS) entry which is preliminary data.</text>
</comment>
<dbReference type="PANTHER" id="PTHR36437">
    <property type="entry name" value="GLYOXALASE/BLEOMYCIN RESISTANCE PROTEIN/DIOXYGENASE"/>
    <property type="match status" value="1"/>
</dbReference>
<evidence type="ECO:0000313" key="3">
    <source>
        <dbReference type="Proteomes" id="UP000585272"/>
    </source>
</evidence>
<dbReference type="Gene3D" id="3.10.180.10">
    <property type="entry name" value="2,3-Dihydroxybiphenyl 1,2-Dioxygenase, domain 1"/>
    <property type="match status" value="1"/>
</dbReference>
<keyword evidence="2" id="KW-0560">Oxidoreductase</keyword>
<keyword evidence="3" id="KW-1185">Reference proteome</keyword>
<sequence>MAISLNHSFLFVHDQDEALAFYTDLLGLELRSDADMGHMRWLTVGAPGQDDVQLGLLAVGPPSPPADWDTLRELVAKGSMPALIFRVDSCAETFERLRAGGAEVLQEPVRQSYGVVDCAFRDPSGNMVRFSEYLDG</sequence>
<dbReference type="PANTHER" id="PTHR36437:SF2">
    <property type="entry name" value="GLYOXALASE_BLEOMYCIN RESISTANCE PROTEIN_DIOXYGENASE"/>
    <property type="match status" value="1"/>
</dbReference>
<dbReference type="EMBL" id="JACHNU010000002">
    <property type="protein sequence ID" value="MBB4662361.1"/>
    <property type="molecule type" value="Genomic_DNA"/>
</dbReference>
<accession>A0A840IDN1</accession>
<dbReference type="GO" id="GO:0016829">
    <property type="term" value="F:lyase activity"/>
    <property type="evidence" value="ECO:0007669"/>
    <property type="project" value="UniProtKB-KW"/>
</dbReference>
<dbReference type="Pfam" id="PF00903">
    <property type="entry name" value="Glyoxalase"/>
    <property type="match status" value="1"/>
</dbReference>
<dbReference type="InterPro" id="IPR037523">
    <property type="entry name" value="VOC_core"/>
</dbReference>